<proteinExistence type="inferred from homology"/>
<name>A0A2T2NRJ1_CORCC</name>
<feature type="domain" description="Plastocyanin-like" evidence="7">
    <location>
        <begin position="519"/>
        <end position="641"/>
    </location>
</feature>
<evidence type="ECO:0000256" key="2">
    <source>
        <dbReference type="ARBA" id="ARBA00022723"/>
    </source>
</evidence>
<dbReference type="PANTHER" id="PTHR11709:SF145">
    <property type="entry name" value="LCC1"/>
    <property type="match status" value="1"/>
</dbReference>
<dbReference type="InterPro" id="IPR011706">
    <property type="entry name" value="Cu-oxidase_C"/>
</dbReference>
<dbReference type="InterPro" id="IPR001117">
    <property type="entry name" value="Cu-oxidase_2nd"/>
</dbReference>
<evidence type="ECO:0008006" key="11">
    <source>
        <dbReference type="Google" id="ProtNLM"/>
    </source>
</evidence>
<organism evidence="9 10">
    <name type="scientific">Corynespora cassiicola Philippines</name>
    <dbReference type="NCBI Taxonomy" id="1448308"/>
    <lineage>
        <taxon>Eukaryota</taxon>
        <taxon>Fungi</taxon>
        <taxon>Dikarya</taxon>
        <taxon>Ascomycota</taxon>
        <taxon>Pezizomycotina</taxon>
        <taxon>Dothideomycetes</taxon>
        <taxon>Pleosporomycetidae</taxon>
        <taxon>Pleosporales</taxon>
        <taxon>Corynesporascaceae</taxon>
        <taxon>Corynespora</taxon>
    </lineage>
</organism>
<comment type="similarity">
    <text evidence="1">Belongs to the multicopper oxidase family.</text>
</comment>
<keyword evidence="2" id="KW-0479">Metal-binding</keyword>
<dbReference type="InterPro" id="IPR011707">
    <property type="entry name" value="Cu-oxidase-like_N"/>
</dbReference>
<evidence type="ECO:0000256" key="4">
    <source>
        <dbReference type="ARBA" id="ARBA00023008"/>
    </source>
</evidence>
<evidence type="ECO:0000313" key="9">
    <source>
        <dbReference type="EMBL" id="PSN67708.1"/>
    </source>
</evidence>
<evidence type="ECO:0000256" key="3">
    <source>
        <dbReference type="ARBA" id="ARBA00023002"/>
    </source>
</evidence>
<evidence type="ECO:0000256" key="5">
    <source>
        <dbReference type="SAM" id="MobiDB-lite"/>
    </source>
</evidence>
<dbReference type="OrthoDB" id="2121828at2759"/>
<dbReference type="InterPro" id="IPR033138">
    <property type="entry name" value="Cu_oxidase_CS"/>
</dbReference>
<dbReference type="AlphaFoldDB" id="A0A2T2NRJ1"/>
<dbReference type="InterPro" id="IPR008972">
    <property type="entry name" value="Cupredoxin"/>
</dbReference>
<protein>
    <recommendedName>
        <fullName evidence="11">Multicopper oxidase</fullName>
    </recommendedName>
</protein>
<feature type="region of interest" description="Disordered" evidence="5">
    <location>
        <begin position="1"/>
        <end position="48"/>
    </location>
</feature>
<keyword evidence="4" id="KW-0186">Copper</keyword>
<dbReference type="CDD" id="cd13901">
    <property type="entry name" value="CuRO_3_MaLCC_like"/>
    <property type="match status" value="1"/>
</dbReference>
<dbReference type="STRING" id="1448308.A0A2T2NRJ1"/>
<keyword evidence="3" id="KW-0560">Oxidoreductase</keyword>
<evidence type="ECO:0000259" key="8">
    <source>
        <dbReference type="Pfam" id="PF07732"/>
    </source>
</evidence>
<dbReference type="Pfam" id="PF07732">
    <property type="entry name" value="Cu-oxidase_3"/>
    <property type="match status" value="1"/>
</dbReference>
<dbReference type="GO" id="GO:0016491">
    <property type="term" value="F:oxidoreductase activity"/>
    <property type="evidence" value="ECO:0007669"/>
    <property type="project" value="UniProtKB-KW"/>
</dbReference>
<dbReference type="InterPro" id="IPR002355">
    <property type="entry name" value="Cu_oxidase_Cu_BS"/>
</dbReference>
<dbReference type="PROSITE" id="PS00079">
    <property type="entry name" value="MULTICOPPER_OXIDASE1"/>
    <property type="match status" value="1"/>
</dbReference>
<accession>A0A2T2NRJ1</accession>
<dbReference type="Gene3D" id="2.60.40.420">
    <property type="entry name" value="Cupredoxins - blue copper proteins"/>
    <property type="match status" value="3"/>
</dbReference>
<keyword evidence="10" id="KW-1185">Reference proteome</keyword>
<dbReference type="SUPFAM" id="SSF49503">
    <property type="entry name" value="Cupredoxins"/>
    <property type="match status" value="3"/>
</dbReference>
<feature type="compositionally biased region" description="Pro residues" evidence="5">
    <location>
        <begin position="1"/>
        <end position="10"/>
    </location>
</feature>
<dbReference type="EMBL" id="KZ678134">
    <property type="protein sequence ID" value="PSN67708.1"/>
    <property type="molecule type" value="Genomic_DNA"/>
</dbReference>
<dbReference type="Pfam" id="PF07731">
    <property type="entry name" value="Cu-oxidase_2"/>
    <property type="match status" value="1"/>
</dbReference>
<dbReference type="Pfam" id="PF00394">
    <property type="entry name" value="Cu-oxidase"/>
    <property type="match status" value="1"/>
</dbReference>
<dbReference type="Proteomes" id="UP000240883">
    <property type="component" value="Unassembled WGS sequence"/>
</dbReference>
<gene>
    <name evidence="9" type="ORF">BS50DRAFT_599813</name>
</gene>
<reference evidence="9 10" key="1">
    <citation type="journal article" date="2018" name="Front. Microbiol.">
        <title>Genome-Wide Analysis of Corynespora cassiicola Leaf Fall Disease Putative Effectors.</title>
        <authorList>
            <person name="Lopez D."/>
            <person name="Ribeiro S."/>
            <person name="Label P."/>
            <person name="Fumanal B."/>
            <person name="Venisse J.S."/>
            <person name="Kohler A."/>
            <person name="de Oliveira R.R."/>
            <person name="Labutti K."/>
            <person name="Lipzen A."/>
            <person name="Lail K."/>
            <person name="Bauer D."/>
            <person name="Ohm R.A."/>
            <person name="Barry K.W."/>
            <person name="Spatafora J."/>
            <person name="Grigoriev I.V."/>
            <person name="Martin F.M."/>
            <person name="Pujade-Renaud V."/>
        </authorList>
    </citation>
    <scope>NUCLEOTIDE SEQUENCE [LARGE SCALE GENOMIC DNA]</scope>
    <source>
        <strain evidence="9 10">Philippines</strain>
    </source>
</reference>
<feature type="domain" description="Plastocyanin-like" evidence="6">
    <location>
        <begin position="285"/>
        <end position="417"/>
    </location>
</feature>
<feature type="domain" description="Plastocyanin-like" evidence="8">
    <location>
        <begin position="160"/>
        <end position="275"/>
    </location>
</feature>
<dbReference type="CDD" id="cd13854">
    <property type="entry name" value="CuRO_1_MaLCC_like"/>
    <property type="match status" value="1"/>
</dbReference>
<evidence type="ECO:0000256" key="1">
    <source>
        <dbReference type="ARBA" id="ARBA00010609"/>
    </source>
</evidence>
<evidence type="ECO:0000259" key="7">
    <source>
        <dbReference type="Pfam" id="PF07731"/>
    </source>
</evidence>
<evidence type="ECO:0000259" key="6">
    <source>
        <dbReference type="Pfam" id="PF00394"/>
    </source>
</evidence>
<evidence type="ECO:0000313" key="10">
    <source>
        <dbReference type="Proteomes" id="UP000240883"/>
    </source>
</evidence>
<sequence length="675" mass="74419">MYPPPMPSPPFEYGGPAKDRYEAPGWVPKGEKLKSSLPKGKQNGDSYWGEIDCPRLPISGLPNGPSRPSGYPVSPPYPIGSGNSTWSNGTSNCTTLGHRPTAVIPTSISVTLHPTGMPTIPGVPTGIVTATQDYGSTPTSDPNCPTMPDTGVTRTYELNVAYQTIAPDGVLRNGLTINGQFPGPLVEANWGDWILFKVTNELTDEGTTIHAHGLFQTNQSWYDGVPAVDQCPIVPGSKFDMLFRADRYGTSWYHSHYSAQYSGGAHGAMIVYGPKHADYDIDVGPIVLEDWYHADYFSLVERTLNSRIPPSNNVLINGKNNYPCQNTTLPCTPNAGVSKFKFESGKKHLLRLINAGAEGVQKFSLDGHKLTVVAVDFIPVEPYETNVVTLSIGQRTDVVVEAIGQPGDAYWMRSRLGTFPCTLSDGVSPGAVAAVYYDDADTESVPTTTSDVTAEQLALCKNDPLDVAIPLCKIPIEDAEHTERIEFDFRSNGTSFIWYVNNSSYRGDYNQPILPRVNQGNFNWDDEWNVYNFGNNKTVRLHVVNYGLVGGHPMHLHGHDFHVLAEGFGEWDGTVTNAENTVRRDVHTLQNAREEEGTEETIPSYIVIQYTQDNPGVWPFHCHLAWHVSGGLFMSFIERPEEVMDQEIPESLNRLCNEWDAYSAEFPPNQIDSGL</sequence>
<dbReference type="PANTHER" id="PTHR11709">
    <property type="entry name" value="MULTI-COPPER OXIDASE"/>
    <property type="match status" value="1"/>
</dbReference>
<dbReference type="PROSITE" id="PS00080">
    <property type="entry name" value="MULTICOPPER_OXIDASE2"/>
    <property type="match status" value="1"/>
</dbReference>
<dbReference type="InterPro" id="IPR045087">
    <property type="entry name" value="Cu-oxidase_fam"/>
</dbReference>
<dbReference type="GO" id="GO:0005507">
    <property type="term" value="F:copper ion binding"/>
    <property type="evidence" value="ECO:0007669"/>
    <property type="project" value="InterPro"/>
</dbReference>
<dbReference type="CDD" id="cd13880">
    <property type="entry name" value="CuRO_2_MaLCC_like"/>
    <property type="match status" value="1"/>
</dbReference>